<dbReference type="InterPro" id="IPR011856">
    <property type="entry name" value="tRNA_endonuc-like_dom_sf"/>
</dbReference>
<dbReference type="RefSeq" id="WP_108887195.1">
    <property type="nucleotide sequence ID" value="NZ_OMOJ01000008.1"/>
</dbReference>
<gene>
    <name evidence="1" type="primary">mutL_2</name>
    <name evidence="1" type="ORF">PRI8871_03172</name>
</gene>
<organism evidence="1 2">
    <name type="scientific">Pseudoprimorskyibacter insulae</name>
    <dbReference type="NCBI Taxonomy" id="1695997"/>
    <lineage>
        <taxon>Bacteria</taxon>
        <taxon>Pseudomonadati</taxon>
        <taxon>Pseudomonadota</taxon>
        <taxon>Alphaproteobacteria</taxon>
        <taxon>Rhodobacterales</taxon>
        <taxon>Paracoccaceae</taxon>
        <taxon>Pseudoprimorskyibacter</taxon>
    </lineage>
</organism>
<dbReference type="Gene3D" id="3.40.1350.10">
    <property type="match status" value="1"/>
</dbReference>
<evidence type="ECO:0000313" key="2">
    <source>
        <dbReference type="Proteomes" id="UP000244904"/>
    </source>
</evidence>
<dbReference type="AlphaFoldDB" id="A0A2R8AZS4"/>
<dbReference type="Gene3D" id="3.30.565.10">
    <property type="entry name" value="Histidine kinase-like ATPase, C-terminal domain"/>
    <property type="match status" value="1"/>
</dbReference>
<evidence type="ECO:0000313" key="1">
    <source>
        <dbReference type="EMBL" id="SPF81349.1"/>
    </source>
</evidence>
<dbReference type="Proteomes" id="UP000244904">
    <property type="component" value="Unassembled WGS sequence"/>
</dbReference>
<dbReference type="InterPro" id="IPR036890">
    <property type="entry name" value="HATPase_C_sf"/>
</dbReference>
<name>A0A2R8AZS4_9RHOB</name>
<dbReference type="OrthoDB" id="9816482at2"/>
<keyword evidence="2" id="KW-1185">Reference proteome</keyword>
<sequence>MSDSAYFQVDPQLARLLGETYRSSEQALKELIDNAWDADAIRVDVSLPKPMTQDAIIVRDNGMGMNEAQIRSEYLKIARDKRAGGKQVSSKFKRRLKGRKGIGKFAGLTVASKMLLTSWHETSTCRLELDKKILTEHKGDLERVPLNFEVIAEASEKTGTQITLTDLDQSLNFPRPHELKRLLFREYGRNPEFQIFVDGDSVGFRDLPGHYEDATGIAGPEGAKLRFTITDEKSKMKDPGISLRVDGKIVGRPSYFGLDDDPEIPPKLLKQVAGEVEIEEVAGLVTADWGDLNQSSKVLEQVASFVREKVKVALSQTHSKQISAQKARLQRKIKQRLEKLPENRRASAQQAIEKILGRFYGESDDKIAVIIDVALDAMELDGYWAVLDQINKASNGEVQDFADALDSFGLLELANIGSQARNRDMFLTHLHSLARDQKTTEAAMHTALERNLWVFGMDKTLIATNQTFRRIVSDYLGSKYKGKRADKRPDLFLGGSISGQYLLIEFKRPDKVIGRKEISQAEDYRDGLRPLLPSDARIDVIIIGKKRNPEVASLAEGVVVESYESRIASSRSEIDWILKQLTS</sequence>
<accession>A0A2R8AZS4</accession>
<dbReference type="EMBL" id="OMOJ01000008">
    <property type="protein sequence ID" value="SPF81349.1"/>
    <property type="molecule type" value="Genomic_DNA"/>
</dbReference>
<reference evidence="2" key="1">
    <citation type="submission" date="2018-03" db="EMBL/GenBank/DDBJ databases">
        <authorList>
            <person name="Rodrigo-Torres L."/>
            <person name="Arahal R. D."/>
            <person name="Lucena T."/>
        </authorList>
    </citation>
    <scope>NUCLEOTIDE SEQUENCE [LARGE SCALE GENOMIC DNA]</scope>
    <source>
        <strain evidence="2">CECT 8871</strain>
    </source>
</reference>
<protein>
    <submittedName>
        <fullName evidence="1">DNA mismatch repair protein MutL</fullName>
    </submittedName>
</protein>
<dbReference type="SUPFAM" id="SSF55874">
    <property type="entry name" value="ATPase domain of HSP90 chaperone/DNA topoisomerase II/histidine kinase"/>
    <property type="match status" value="1"/>
</dbReference>
<dbReference type="GO" id="GO:0003676">
    <property type="term" value="F:nucleic acid binding"/>
    <property type="evidence" value="ECO:0007669"/>
    <property type="project" value="InterPro"/>
</dbReference>
<proteinExistence type="predicted"/>
<dbReference type="Pfam" id="PF13589">
    <property type="entry name" value="HATPase_c_3"/>
    <property type="match status" value="1"/>
</dbReference>